<dbReference type="eggNOG" id="ENOG502TMV2">
    <property type="taxonomic scope" value="Eukaryota"/>
</dbReference>
<feature type="region of interest" description="Disordered" evidence="2">
    <location>
        <begin position="320"/>
        <end position="340"/>
    </location>
</feature>
<dbReference type="InParanoid" id="F0VRC9"/>
<reference evidence="4" key="4">
    <citation type="journal article" date="2015" name="PLoS ONE">
        <title>Comprehensive Evaluation of Toxoplasma gondii VEG and Neospora caninum LIV Genomes with Tachyzoite Stage Transcriptome and Proteome Defines Novel Transcript Features.</title>
        <authorList>
            <person name="Ramaprasad A."/>
            <person name="Mourier T."/>
            <person name="Naeem R."/>
            <person name="Malas T.B."/>
            <person name="Moussa E."/>
            <person name="Panigrahi A."/>
            <person name="Vermont S.J."/>
            <person name="Otto T.D."/>
            <person name="Wastling J."/>
            <person name="Pain A."/>
        </authorList>
    </citation>
    <scope>NUCLEOTIDE SEQUENCE</scope>
    <source>
        <strain evidence="4">Liverpool</strain>
    </source>
</reference>
<evidence type="ECO:0000313" key="3">
    <source>
        <dbReference type="EMBL" id="CBZ56277.1"/>
    </source>
</evidence>
<reference evidence="3" key="1">
    <citation type="submission" date="2011-02" db="EMBL/GenBank/DDBJ databases">
        <authorList>
            <person name="Aslett M."/>
        </authorList>
    </citation>
    <scope>NUCLEOTIDE SEQUENCE</scope>
    <source>
        <strain evidence="3">Liverpool</strain>
    </source>
</reference>
<dbReference type="Proteomes" id="UP000007494">
    <property type="component" value="Chromosome XII"/>
</dbReference>
<dbReference type="VEuPathDB" id="ToxoDB:NCLIV_067020"/>
<feature type="compositionally biased region" description="Basic and acidic residues" evidence="2">
    <location>
        <begin position="98"/>
        <end position="109"/>
    </location>
</feature>
<evidence type="ECO:0000256" key="2">
    <source>
        <dbReference type="SAM" id="MobiDB-lite"/>
    </source>
</evidence>
<dbReference type="EMBL" id="LN714487">
    <property type="protein sequence ID" value="CEL71040.1"/>
    <property type="molecule type" value="Genomic_DNA"/>
</dbReference>
<protein>
    <submittedName>
        <fullName evidence="3">Uncharacterized protein</fullName>
    </submittedName>
</protein>
<reference evidence="5" key="3">
    <citation type="journal article" date="2012" name="PLoS Pathog.">
        <title>Comparative genomics of the apicomplexan parasites Toxoplasma gondii and Neospora caninum: Coccidia differing in host range and transmission strategy.</title>
        <authorList>
            <person name="Reid A.J."/>
            <person name="Vermont S.J."/>
            <person name="Cotton J.A."/>
            <person name="Harris D."/>
            <person name="Hill-Cawthorne G.A."/>
            <person name="Konen-Waisman S."/>
            <person name="Latham S.M."/>
            <person name="Mourier T."/>
            <person name="Norton R."/>
            <person name="Quail M.A."/>
            <person name="Sanders M."/>
            <person name="Shanmugam D."/>
            <person name="Sohal A."/>
            <person name="Wasmuth J.D."/>
            <person name="Brunk B."/>
            <person name="Grigg M.E."/>
            <person name="Howard J.C."/>
            <person name="Parkinson J."/>
            <person name="Roos D.S."/>
            <person name="Trees A.J."/>
            <person name="Berriman M."/>
            <person name="Pain A."/>
            <person name="Wastling J.M."/>
        </authorList>
    </citation>
    <scope>NUCLEOTIDE SEQUENCE [LARGE SCALE GENOMIC DNA]</scope>
    <source>
        <strain evidence="5">Liverpool</strain>
    </source>
</reference>
<keyword evidence="5" id="KW-1185">Reference proteome</keyword>
<feature type="region of interest" description="Disordered" evidence="2">
    <location>
        <begin position="91"/>
        <end position="138"/>
    </location>
</feature>
<keyword evidence="1" id="KW-0175">Coiled coil</keyword>
<gene>
    <name evidence="4" type="ORF">BN1204_067020</name>
    <name evidence="3" type="ORF">NCLIV_067020</name>
</gene>
<feature type="region of interest" description="Disordered" evidence="2">
    <location>
        <begin position="58"/>
        <end position="77"/>
    </location>
</feature>
<evidence type="ECO:0000256" key="1">
    <source>
        <dbReference type="SAM" id="Coils"/>
    </source>
</evidence>
<reference evidence="3" key="2">
    <citation type="submission" date="2011-03" db="EMBL/GenBank/DDBJ databases">
        <title>Comparative genomics and transcriptomics of Neospora caninum and Toxoplasma gondii.</title>
        <authorList>
            <person name="Reid A.J."/>
            <person name="Sohal A."/>
            <person name="Harris D."/>
            <person name="Quail M."/>
            <person name="Sanders M."/>
            <person name="Berriman M."/>
            <person name="Wastling J.M."/>
            <person name="Pain A."/>
        </authorList>
    </citation>
    <scope>NUCLEOTIDE SEQUENCE</scope>
    <source>
        <strain evidence="3">Liverpool</strain>
    </source>
</reference>
<organism evidence="3 5">
    <name type="scientific">Neospora caninum (strain Liverpool)</name>
    <dbReference type="NCBI Taxonomy" id="572307"/>
    <lineage>
        <taxon>Eukaryota</taxon>
        <taxon>Sar</taxon>
        <taxon>Alveolata</taxon>
        <taxon>Apicomplexa</taxon>
        <taxon>Conoidasida</taxon>
        <taxon>Coccidia</taxon>
        <taxon>Eucoccidiorida</taxon>
        <taxon>Eimeriorina</taxon>
        <taxon>Sarcocystidae</taxon>
        <taxon>Neospora</taxon>
    </lineage>
</organism>
<dbReference type="GeneID" id="13445500"/>
<dbReference type="RefSeq" id="XP_003886302.1">
    <property type="nucleotide sequence ID" value="XM_003886253.1"/>
</dbReference>
<evidence type="ECO:0000313" key="4">
    <source>
        <dbReference type="EMBL" id="CEL71040.1"/>
    </source>
</evidence>
<dbReference type="AlphaFoldDB" id="F0VRC9"/>
<accession>F0VRC9</accession>
<sequence>MASGFLDPRNRPVASASYSLYIADGRSPISPCRGVAAAGHIPEHFQCTDVSTLSPSSCEATVAENPDAHSTSNSEDTLFATGDSRLPPFFGAQPVTAPRDEGRVAEESRSVSLTGGNPASPHSAFRQHLAVKNTDTGPVEKLRREERHFGTAFSESVGRVGGKDRDAALAVVLRAQMAADKRRDAEERAQREKAEVKARQLRLQQSLCHIEGLRKREAARSLDAQIQLSPPHMDRAAVARLSEANLRIPPPRVPCVGTHVPALPRGASRCTYLGEHNCHGNHAKKYKYEDRRRPLVLVATAMAATTHTGAFLDSGRKLTSRSAHLGGTPSRDQHAAVPRR</sequence>
<evidence type="ECO:0000313" key="5">
    <source>
        <dbReference type="Proteomes" id="UP000007494"/>
    </source>
</evidence>
<proteinExistence type="predicted"/>
<feature type="coiled-coil region" evidence="1">
    <location>
        <begin position="175"/>
        <end position="202"/>
    </location>
</feature>
<dbReference type="EMBL" id="FR823393">
    <property type="protein sequence ID" value="CBZ56277.1"/>
    <property type="molecule type" value="Genomic_DNA"/>
</dbReference>
<name>F0VRC9_NEOCL</name>